<evidence type="ECO:0000256" key="3">
    <source>
        <dbReference type="ARBA" id="ARBA00022475"/>
    </source>
</evidence>
<evidence type="ECO:0000256" key="2">
    <source>
        <dbReference type="ARBA" id="ARBA00022448"/>
    </source>
</evidence>
<dbReference type="Gene3D" id="1.20.1560.10">
    <property type="entry name" value="ABC transporter type 1, transmembrane domain"/>
    <property type="match status" value="1"/>
</dbReference>
<keyword evidence="5 12" id="KW-0812">Transmembrane</keyword>
<dbReference type="InterPro" id="IPR039421">
    <property type="entry name" value="Type_1_exporter"/>
</dbReference>
<evidence type="ECO:0000256" key="12">
    <source>
        <dbReference type="SAM" id="Phobius"/>
    </source>
</evidence>
<dbReference type="PANTHER" id="PTHR24221:SF654">
    <property type="entry name" value="ATP-BINDING CASSETTE SUB-FAMILY B MEMBER 6"/>
    <property type="match status" value="1"/>
</dbReference>
<feature type="transmembrane region" description="Helical" evidence="12">
    <location>
        <begin position="49"/>
        <end position="69"/>
    </location>
</feature>
<dbReference type="Pfam" id="PF00005">
    <property type="entry name" value="ABC_tran"/>
    <property type="match status" value="1"/>
</dbReference>
<feature type="transmembrane region" description="Helical" evidence="12">
    <location>
        <begin position="238"/>
        <end position="261"/>
    </location>
</feature>
<evidence type="ECO:0000256" key="4">
    <source>
        <dbReference type="ARBA" id="ARBA00022519"/>
    </source>
</evidence>
<dbReference type="SUPFAM" id="SSF90123">
    <property type="entry name" value="ABC transporter transmembrane region"/>
    <property type="match status" value="1"/>
</dbReference>
<keyword evidence="8 12" id="KW-1133">Transmembrane helix</keyword>
<sequence>MIGQLTAVAGQARVRGYLVTLAAFAVAQGLAFVLLVPVLRALFAGDSAAAWPWLGALAAAAAACAVLQYRQAVQGFSLGLDLSRSLYHQLGDHLSALPLGWFEADRVGRIGRLVVQGVRAVMGVPAHLLQPVVTAFLTPVTVVVAALFLDWRLGLALAAGGLLLAGTYRYTAGLTERVDHAVDAAMAEAGGRVVEFAQAQAVLRGFGRTGAAHAELETALRRQHGAGRRSVTSVVPGLALNALAVQTVYTALIGLGAYLALGGSLDPAVLVALLALATRFTEPLMLAAELGGALRMGRNNLARFAEILATPPLPEPETPARETVPDAPAIRFDRVDFGYGGSPVLREVSFTVPPRTMTALVGPSGSGKTTITRLIARFFDAGGGAVLVDGHDVRDLGTEELMSRVSLVFQDVYLFDQTIEENIAIGRPGATTEQIRRAAGLARVDEIVARLPDGWATRVGESGAALSGGERQRVSIARAILKDAPIVLLDEATAALDADNEAAVTAALRALTADRTLVVIAHRLSTVRAADQIVVLDGGRVAEIGDHDRLLAADGRYAAFWRKRARAAGWRLRAGREDRGYEHAAPPAGAAPGTPAEFQP</sequence>
<dbReference type="PROSITE" id="PS00211">
    <property type="entry name" value="ABC_TRANSPORTER_1"/>
    <property type="match status" value="1"/>
</dbReference>
<dbReference type="GO" id="GO:0005886">
    <property type="term" value="C:plasma membrane"/>
    <property type="evidence" value="ECO:0007669"/>
    <property type="project" value="UniProtKB-SubCell"/>
</dbReference>
<dbReference type="PANTHER" id="PTHR24221">
    <property type="entry name" value="ATP-BINDING CASSETTE SUB-FAMILY B"/>
    <property type="match status" value="1"/>
</dbReference>
<feature type="transmembrane region" description="Helical" evidence="12">
    <location>
        <begin position="128"/>
        <end position="149"/>
    </location>
</feature>
<dbReference type="SUPFAM" id="SSF52540">
    <property type="entry name" value="P-loop containing nucleoside triphosphate hydrolases"/>
    <property type="match status" value="1"/>
</dbReference>
<dbReference type="Proteomes" id="UP000640052">
    <property type="component" value="Unassembled WGS sequence"/>
</dbReference>
<dbReference type="SMART" id="SM00382">
    <property type="entry name" value="AAA"/>
    <property type="match status" value="1"/>
</dbReference>
<dbReference type="InterPro" id="IPR003593">
    <property type="entry name" value="AAA+_ATPase"/>
</dbReference>
<feature type="transmembrane region" description="Helical" evidence="12">
    <location>
        <begin position="155"/>
        <end position="171"/>
    </location>
</feature>
<dbReference type="PROSITE" id="PS50929">
    <property type="entry name" value="ABC_TM1F"/>
    <property type="match status" value="1"/>
</dbReference>
<feature type="transmembrane region" description="Helical" evidence="12">
    <location>
        <begin position="21"/>
        <end position="43"/>
    </location>
</feature>
<gene>
    <name evidence="15" type="ORF">Aph01nite_16820</name>
</gene>
<dbReference type="InterPro" id="IPR027417">
    <property type="entry name" value="P-loop_NTPase"/>
</dbReference>
<evidence type="ECO:0000256" key="9">
    <source>
        <dbReference type="ARBA" id="ARBA00023136"/>
    </source>
</evidence>
<dbReference type="Gene3D" id="3.40.50.300">
    <property type="entry name" value="P-loop containing nucleotide triphosphate hydrolases"/>
    <property type="match status" value="1"/>
</dbReference>
<evidence type="ECO:0000313" key="16">
    <source>
        <dbReference type="Proteomes" id="UP000640052"/>
    </source>
</evidence>
<evidence type="ECO:0000256" key="1">
    <source>
        <dbReference type="ARBA" id="ARBA00004429"/>
    </source>
</evidence>
<feature type="compositionally biased region" description="Low complexity" evidence="11">
    <location>
        <begin position="584"/>
        <end position="600"/>
    </location>
</feature>
<evidence type="ECO:0000259" key="14">
    <source>
        <dbReference type="PROSITE" id="PS50929"/>
    </source>
</evidence>
<dbReference type="EMBL" id="BOOA01000010">
    <property type="protein sequence ID" value="GIH23372.1"/>
    <property type="molecule type" value="Genomic_DNA"/>
</dbReference>
<dbReference type="InterPro" id="IPR003439">
    <property type="entry name" value="ABC_transporter-like_ATP-bd"/>
</dbReference>
<dbReference type="InterPro" id="IPR017871">
    <property type="entry name" value="ABC_transporter-like_CS"/>
</dbReference>
<dbReference type="RefSeq" id="WP_204040190.1">
    <property type="nucleotide sequence ID" value="NZ_BOOA01000010.1"/>
</dbReference>
<feature type="domain" description="ABC transmembrane type-1" evidence="14">
    <location>
        <begin position="18"/>
        <end position="296"/>
    </location>
</feature>
<dbReference type="GO" id="GO:0140359">
    <property type="term" value="F:ABC-type transporter activity"/>
    <property type="evidence" value="ECO:0007669"/>
    <property type="project" value="InterPro"/>
</dbReference>
<evidence type="ECO:0000313" key="15">
    <source>
        <dbReference type="EMBL" id="GIH23372.1"/>
    </source>
</evidence>
<name>A0A919UMI2_9ACTN</name>
<evidence type="ECO:0000256" key="7">
    <source>
        <dbReference type="ARBA" id="ARBA00022840"/>
    </source>
</evidence>
<keyword evidence="7" id="KW-0067">ATP-binding</keyword>
<reference evidence="15" key="1">
    <citation type="submission" date="2021-01" db="EMBL/GenBank/DDBJ databases">
        <title>Whole genome shotgun sequence of Acrocarpospora phusangensis NBRC 108782.</title>
        <authorList>
            <person name="Komaki H."/>
            <person name="Tamura T."/>
        </authorList>
    </citation>
    <scope>NUCLEOTIDE SEQUENCE</scope>
    <source>
        <strain evidence="15">NBRC 108782</strain>
    </source>
</reference>
<comment type="subcellular location">
    <subcellularLocation>
        <location evidence="1">Cell inner membrane</location>
        <topology evidence="1">Multi-pass membrane protein</topology>
    </subcellularLocation>
</comment>
<dbReference type="InterPro" id="IPR036640">
    <property type="entry name" value="ABC1_TM_sf"/>
</dbReference>
<dbReference type="Pfam" id="PF00664">
    <property type="entry name" value="ABC_membrane"/>
    <property type="match status" value="1"/>
</dbReference>
<feature type="region of interest" description="Disordered" evidence="11">
    <location>
        <begin position="581"/>
        <end position="600"/>
    </location>
</feature>
<evidence type="ECO:0000256" key="5">
    <source>
        <dbReference type="ARBA" id="ARBA00022692"/>
    </source>
</evidence>
<organism evidence="15 16">
    <name type="scientific">Acrocarpospora phusangensis</name>
    <dbReference type="NCBI Taxonomy" id="1070424"/>
    <lineage>
        <taxon>Bacteria</taxon>
        <taxon>Bacillati</taxon>
        <taxon>Actinomycetota</taxon>
        <taxon>Actinomycetes</taxon>
        <taxon>Streptosporangiales</taxon>
        <taxon>Streptosporangiaceae</taxon>
        <taxon>Acrocarpospora</taxon>
    </lineage>
</organism>
<keyword evidence="3" id="KW-1003">Cell membrane</keyword>
<keyword evidence="4" id="KW-0997">Cell inner membrane</keyword>
<dbReference type="GO" id="GO:0034040">
    <property type="term" value="F:ATPase-coupled lipid transmembrane transporter activity"/>
    <property type="evidence" value="ECO:0007669"/>
    <property type="project" value="TreeGrafter"/>
</dbReference>
<comment type="similarity">
    <text evidence="10">Belongs to the ABC transporter superfamily. Siderophore-Fe(3+) uptake transporter (SIUT) (TC 3.A.1.21) family.</text>
</comment>
<protein>
    <submittedName>
        <fullName evidence="15">ABC transporter</fullName>
    </submittedName>
</protein>
<dbReference type="InterPro" id="IPR011527">
    <property type="entry name" value="ABC1_TM_dom"/>
</dbReference>
<proteinExistence type="inferred from homology"/>
<keyword evidence="9 12" id="KW-0472">Membrane</keyword>
<evidence type="ECO:0000256" key="11">
    <source>
        <dbReference type="SAM" id="MobiDB-lite"/>
    </source>
</evidence>
<keyword evidence="16" id="KW-1185">Reference proteome</keyword>
<dbReference type="PROSITE" id="PS50893">
    <property type="entry name" value="ABC_TRANSPORTER_2"/>
    <property type="match status" value="1"/>
</dbReference>
<evidence type="ECO:0000256" key="10">
    <source>
        <dbReference type="ARBA" id="ARBA00023455"/>
    </source>
</evidence>
<keyword evidence="2" id="KW-0813">Transport</keyword>
<evidence type="ECO:0000256" key="6">
    <source>
        <dbReference type="ARBA" id="ARBA00022741"/>
    </source>
</evidence>
<dbReference type="GO" id="GO:0005524">
    <property type="term" value="F:ATP binding"/>
    <property type="evidence" value="ECO:0007669"/>
    <property type="project" value="UniProtKB-KW"/>
</dbReference>
<accession>A0A919UMI2</accession>
<feature type="domain" description="ABC transporter" evidence="13">
    <location>
        <begin position="330"/>
        <end position="563"/>
    </location>
</feature>
<dbReference type="GO" id="GO:0016887">
    <property type="term" value="F:ATP hydrolysis activity"/>
    <property type="evidence" value="ECO:0007669"/>
    <property type="project" value="InterPro"/>
</dbReference>
<dbReference type="AlphaFoldDB" id="A0A919UMI2"/>
<keyword evidence="6" id="KW-0547">Nucleotide-binding</keyword>
<evidence type="ECO:0000259" key="13">
    <source>
        <dbReference type="PROSITE" id="PS50893"/>
    </source>
</evidence>
<comment type="caution">
    <text evidence="15">The sequence shown here is derived from an EMBL/GenBank/DDBJ whole genome shotgun (WGS) entry which is preliminary data.</text>
</comment>
<dbReference type="FunFam" id="3.40.50.300:FF:000221">
    <property type="entry name" value="Multidrug ABC transporter ATP-binding protein"/>
    <property type="match status" value="1"/>
</dbReference>
<evidence type="ECO:0000256" key="8">
    <source>
        <dbReference type="ARBA" id="ARBA00022989"/>
    </source>
</evidence>